<dbReference type="AlphaFoldDB" id="A0A0C5VFH2"/>
<organism evidence="1 2">
    <name type="scientific">Gynuella sunshinyii YC6258</name>
    <dbReference type="NCBI Taxonomy" id="1445510"/>
    <lineage>
        <taxon>Bacteria</taxon>
        <taxon>Pseudomonadati</taxon>
        <taxon>Pseudomonadota</taxon>
        <taxon>Gammaproteobacteria</taxon>
        <taxon>Oceanospirillales</taxon>
        <taxon>Saccharospirillaceae</taxon>
        <taxon>Gynuella</taxon>
    </lineage>
</organism>
<evidence type="ECO:0000313" key="1">
    <source>
        <dbReference type="EMBL" id="AJQ92143.1"/>
    </source>
</evidence>
<dbReference type="STRING" id="1445510.YC6258_00087"/>
<dbReference type="RefSeq" id="WP_044615294.1">
    <property type="nucleotide sequence ID" value="NZ_CP007142.1"/>
</dbReference>
<dbReference type="HOGENOM" id="CLU_2046360_0_0_6"/>
<protein>
    <submittedName>
        <fullName evidence="1">Uncharacterized protein</fullName>
    </submittedName>
</protein>
<dbReference type="KEGG" id="gsn:YC6258_00087"/>
<sequence>MNISNGMMDIFFGYNMRVGDIQGAKDGITQFQQLADSADTPEQRERYSNAVNKLKTEILPMLEKDVGQLGSQLGLSADLIGNTISVDDLKGLSLGLQQNSEGKLGFFDGYQPGNYFSKNT</sequence>
<keyword evidence="2" id="KW-1185">Reference proteome</keyword>
<accession>A0A0C5VFH2</accession>
<proteinExistence type="predicted"/>
<dbReference type="Proteomes" id="UP000032266">
    <property type="component" value="Chromosome"/>
</dbReference>
<dbReference type="OrthoDB" id="6291057at2"/>
<dbReference type="EMBL" id="CP007142">
    <property type="protein sequence ID" value="AJQ92143.1"/>
    <property type="molecule type" value="Genomic_DNA"/>
</dbReference>
<gene>
    <name evidence="1" type="ORF">YC6258_00087</name>
</gene>
<evidence type="ECO:0000313" key="2">
    <source>
        <dbReference type="Proteomes" id="UP000032266"/>
    </source>
</evidence>
<reference evidence="1 2" key="1">
    <citation type="submission" date="2014-01" db="EMBL/GenBank/DDBJ databases">
        <title>Full genme sequencing of cellulolytic bacterium Gynuella sunshinyii YC6258T gen. nov., sp. nov.</title>
        <authorList>
            <person name="Khan H."/>
            <person name="Chung E.J."/>
            <person name="Chung Y.R."/>
        </authorList>
    </citation>
    <scope>NUCLEOTIDE SEQUENCE [LARGE SCALE GENOMIC DNA]</scope>
    <source>
        <strain evidence="1 2">YC6258</strain>
    </source>
</reference>
<name>A0A0C5VFH2_9GAMM</name>